<reference evidence="3 4" key="1">
    <citation type="submission" date="2019-07" db="EMBL/GenBank/DDBJ databases">
        <title>Genome sequence of 2 isolates from Red Sea Mangroves.</title>
        <authorList>
            <person name="Sefrji F."/>
            <person name="Michoud G."/>
            <person name="Merlino G."/>
            <person name="Daffonchio D."/>
        </authorList>
    </citation>
    <scope>NUCLEOTIDE SEQUENCE [LARGE SCALE GENOMIC DNA]</scope>
    <source>
        <strain evidence="3 4">R1DC41</strain>
    </source>
</reference>
<name>A0A7S8CEJ9_9BACI</name>
<dbReference type="NCBIfam" id="NF040801">
    <property type="entry name" value="spore_GerD"/>
    <property type="match status" value="1"/>
</dbReference>
<dbReference type="KEGG" id="mcui:G8O30_14560"/>
<dbReference type="Proteomes" id="UP000593626">
    <property type="component" value="Chromosome"/>
</dbReference>
<feature type="compositionally biased region" description="Gly residues" evidence="1">
    <location>
        <begin position="180"/>
        <end position="192"/>
    </location>
</feature>
<evidence type="ECO:0000313" key="3">
    <source>
        <dbReference type="EMBL" id="QPC48479.1"/>
    </source>
</evidence>
<feature type="domain" description="Spore germination GerD central core" evidence="2">
    <location>
        <begin position="59"/>
        <end position="172"/>
    </location>
</feature>
<accession>A0A7S8CEJ9</accession>
<evidence type="ECO:0000256" key="1">
    <source>
        <dbReference type="SAM" id="MobiDB-lite"/>
    </source>
</evidence>
<dbReference type="Pfam" id="PF17898">
    <property type="entry name" value="GerD"/>
    <property type="match status" value="1"/>
</dbReference>
<feature type="compositionally biased region" description="Gly residues" evidence="1">
    <location>
        <begin position="202"/>
        <end position="217"/>
    </location>
</feature>
<dbReference type="AlphaFoldDB" id="A0A7S8CEJ9"/>
<sequence length="217" mass="23713">MVIGIFSTWLAACSGGGEENSGQMDYEQTKKMIVDILKTDDGKKAIEEILTEEKMKQQLIMDQAIVQSTIETTLTSEKGTEFWQKRFEDPKFAETMSKSMKKENEQLLKDLLKDPEYMELMINVMKDPEFEKTIMDALKSKEYREHLQTVVTETLNLPTTQVRMQEIVLKAAEEMAKSGESGGGSGGGGSSEEGGSEEKGAGQEGGSSEEGGGSGGG</sequence>
<organism evidence="3 4">
    <name type="scientific">Mangrovibacillus cuniculi</name>
    <dbReference type="NCBI Taxonomy" id="2593652"/>
    <lineage>
        <taxon>Bacteria</taxon>
        <taxon>Bacillati</taxon>
        <taxon>Bacillota</taxon>
        <taxon>Bacilli</taxon>
        <taxon>Bacillales</taxon>
        <taxon>Bacillaceae</taxon>
        <taxon>Mangrovibacillus</taxon>
    </lineage>
</organism>
<protein>
    <submittedName>
        <fullName evidence="3">Spore gernimation protein GerD</fullName>
    </submittedName>
</protein>
<dbReference type="EMBL" id="CP049742">
    <property type="protein sequence ID" value="QPC48479.1"/>
    <property type="molecule type" value="Genomic_DNA"/>
</dbReference>
<evidence type="ECO:0000313" key="4">
    <source>
        <dbReference type="Proteomes" id="UP000593626"/>
    </source>
</evidence>
<feature type="region of interest" description="Disordered" evidence="1">
    <location>
        <begin position="173"/>
        <end position="217"/>
    </location>
</feature>
<proteinExistence type="predicted"/>
<gene>
    <name evidence="3" type="ORF">G8O30_14560</name>
</gene>
<dbReference type="InterPro" id="IPR041262">
    <property type="entry name" value="GerD_central"/>
</dbReference>
<evidence type="ECO:0000259" key="2">
    <source>
        <dbReference type="Pfam" id="PF17898"/>
    </source>
</evidence>
<keyword evidence="4" id="KW-1185">Reference proteome</keyword>